<keyword evidence="5" id="KW-0547">Nucleotide-binding</keyword>
<protein>
    <submittedName>
        <fullName evidence="12">ABC transporter ATP-binding protein</fullName>
    </submittedName>
</protein>
<feature type="transmembrane region" description="Helical" evidence="9">
    <location>
        <begin position="55"/>
        <end position="75"/>
    </location>
</feature>
<dbReference type="PANTHER" id="PTHR43394:SF1">
    <property type="entry name" value="ATP-BINDING CASSETTE SUB-FAMILY B MEMBER 10, MITOCHONDRIAL"/>
    <property type="match status" value="1"/>
</dbReference>
<evidence type="ECO:0000256" key="6">
    <source>
        <dbReference type="ARBA" id="ARBA00022840"/>
    </source>
</evidence>
<dbReference type="PROSITE" id="PS50929">
    <property type="entry name" value="ABC_TM1F"/>
    <property type="match status" value="1"/>
</dbReference>
<keyword evidence="2" id="KW-0813">Transport</keyword>
<dbReference type="EMBL" id="CP048209">
    <property type="protein sequence ID" value="QHT62853.1"/>
    <property type="molecule type" value="Genomic_DNA"/>
</dbReference>
<dbReference type="SUPFAM" id="SSF52540">
    <property type="entry name" value="P-loop containing nucleoside triphosphate hydrolases"/>
    <property type="match status" value="1"/>
</dbReference>
<evidence type="ECO:0000256" key="5">
    <source>
        <dbReference type="ARBA" id="ARBA00022741"/>
    </source>
</evidence>
<evidence type="ECO:0000256" key="4">
    <source>
        <dbReference type="ARBA" id="ARBA00022692"/>
    </source>
</evidence>
<evidence type="ECO:0000256" key="1">
    <source>
        <dbReference type="ARBA" id="ARBA00004651"/>
    </source>
</evidence>
<accession>A0A6C0G436</accession>
<evidence type="ECO:0000256" key="9">
    <source>
        <dbReference type="SAM" id="Phobius"/>
    </source>
</evidence>
<dbReference type="Gene3D" id="1.20.1560.10">
    <property type="entry name" value="ABC transporter type 1, transmembrane domain"/>
    <property type="match status" value="1"/>
</dbReference>
<dbReference type="PANTHER" id="PTHR43394">
    <property type="entry name" value="ATP-DEPENDENT PERMEASE MDL1, MITOCHONDRIAL"/>
    <property type="match status" value="1"/>
</dbReference>
<feature type="domain" description="ABC transporter" evidence="10">
    <location>
        <begin position="332"/>
        <end position="566"/>
    </location>
</feature>
<dbReference type="InterPro" id="IPR011527">
    <property type="entry name" value="ABC1_TM_dom"/>
</dbReference>
<keyword evidence="3" id="KW-1003">Cell membrane</keyword>
<dbReference type="SUPFAM" id="SSF90123">
    <property type="entry name" value="ABC transporter transmembrane region"/>
    <property type="match status" value="1"/>
</dbReference>
<evidence type="ECO:0000259" key="11">
    <source>
        <dbReference type="PROSITE" id="PS50929"/>
    </source>
</evidence>
<dbReference type="InterPro" id="IPR003593">
    <property type="entry name" value="AAA+_ATPase"/>
</dbReference>
<evidence type="ECO:0000259" key="10">
    <source>
        <dbReference type="PROSITE" id="PS50893"/>
    </source>
</evidence>
<dbReference type="GO" id="GO:0005886">
    <property type="term" value="C:plasma membrane"/>
    <property type="evidence" value="ECO:0007669"/>
    <property type="project" value="UniProtKB-SubCell"/>
</dbReference>
<dbReference type="FunFam" id="3.40.50.300:FF:000221">
    <property type="entry name" value="Multidrug ABC transporter ATP-binding protein"/>
    <property type="match status" value="1"/>
</dbReference>
<name>A0A6C0G436_9BACL</name>
<proteinExistence type="predicted"/>
<dbReference type="InterPro" id="IPR036640">
    <property type="entry name" value="ABC1_TM_sf"/>
</dbReference>
<evidence type="ECO:0000256" key="2">
    <source>
        <dbReference type="ARBA" id="ARBA00022448"/>
    </source>
</evidence>
<dbReference type="InterPro" id="IPR017871">
    <property type="entry name" value="ABC_transporter-like_CS"/>
</dbReference>
<dbReference type="GO" id="GO:0005524">
    <property type="term" value="F:ATP binding"/>
    <property type="evidence" value="ECO:0007669"/>
    <property type="project" value="UniProtKB-KW"/>
</dbReference>
<dbReference type="InterPro" id="IPR003439">
    <property type="entry name" value="ABC_transporter-like_ATP-bd"/>
</dbReference>
<keyword evidence="4 9" id="KW-0812">Transmembrane</keyword>
<dbReference type="KEGG" id="plyc:GXP70_24645"/>
<dbReference type="SMART" id="SM00382">
    <property type="entry name" value="AAA"/>
    <property type="match status" value="1"/>
</dbReference>
<dbReference type="GO" id="GO:0016887">
    <property type="term" value="F:ATP hydrolysis activity"/>
    <property type="evidence" value="ECO:0007669"/>
    <property type="project" value="InterPro"/>
</dbReference>
<evidence type="ECO:0000256" key="7">
    <source>
        <dbReference type="ARBA" id="ARBA00022989"/>
    </source>
</evidence>
<keyword evidence="8 9" id="KW-0472">Membrane</keyword>
<evidence type="ECO:0000256" key="3">
    <source>
        <dbReference type="ARBA" id="ARBA00022475"/>
    </source>
</evidence>
<feature type="transmembrane region" description="Helical" evidence="9">
    <location>
        <begin position="143"/>
        <end position="171"/>
    </location>
</feature>
<keyword evidence="13" id="KW-1185">Reference proteome</keyword>
<dbReference type="PROSITE" id="PS50893">
    <property type="entry name" value="ABC_TRANSPORTER_2"/>
    <property type="match status" value="1"/>
</dbReference>
<evidence type="ECO:0000313" key="12">
    <source>
        <dbReference type="EMBL" id="QHT62853.1"/>
    </source>
</evidence>
<organism evidence="12 13">
    <name type="scientific">Paenibacillus lycopersici</name>
    <dbReference type="NCBI Taxonomy" id="2704462"/>
    <lineage>
        <taxon>Bacteria</taxon>
        <taxon>Bacillati</taxon>
        <taxon>Bacillota</taxon>
        <taxon>Bacilli</taxon>
        <taxon>Bacillales</taxon>
        <taxon>Paenibacillaceae</taxon>
        <taxon>Paenibacillus</taxon>
    </lineage>
</organism>
<dbReference type="RefSeq" id="WP_162359284.1">
    <property type="nucleotide sequence ID" value="NZ_CP048209.1"/>
</dbReference>
<reference evidence="12 13" key="1">
    <citation type="submission" date="2020-01" db="EMBL/GenBank/DDBJ databases">
        <title>Paenibacillus sp. nov., isolated from tomato rhizosphere.</title>
        <authorList>
            <person name="Weon H.-Y."/>
            <person name="Lee S.A."/>
        </authorList>
    </citation>
    <scope>NUCLEOTIDE SEQUENCE [LARGE SCALE GENOMIC DNA]</scope>
    <source>
        <strain evidence="12 13">12200R-189</strain>
    </source>
</reference>
<evidence type="ECO:0000313" key="13">
    <source>
        <dbReference type="Proteomes" id="UP000476064"/>
    </source>
</evidence>
<sequence>MKGVKWIRTFLKPFRNMYMLALLLLLISIVTNLLMTGIQKFLVDNVFVKGEYDQFGRFLLLFGIIAAAYLASWVAKDMLFERVDSKLKISLRKHAMEHIHRIPAKVYHKERVGKLSSDLDAFVNSSQILTYKLPDGIENSLNLVLLAALVGYANWIILAAVSVFGVAYVWLGKRFLPRTKQAAHALQEQRSEMNVDLEEGISSTREVIAFHREAWERRKMETAFSKFFEKALYENKIKNLQLLWTDPLKWGATLIVLGLGGYGVMHGDLSLGMFVIVYQFTAQLLDSFNGVYQTIQGLGESVVSVERAGRWLNEGSYVASGSRKMDGPVESLFFQDVHFGYSEDREQVLNGLDANMPIGGKIAFVGESGGGKSTIAQLLIRFYDPDRGRLFVNGMPLDEIHRQDWMARISIVFQEPYLFPDSIRTNLLLGRSFTDAEMLAACKTAQIHETIMAMPRGYDTVLGERGITLSGGQRQRLAIARSILGDPEILILDEATSALDLETERKLMADLDAARAGRTTIVIAHRLSTVENADMIFVMDNGRVAEYGSHDRLIQKDGTYRRLVMGANPVFS</sequence>
<dbReference type="GO" id="GO:0015421">
    <property type="term" value="F:ABC-type oligopeptide transporter activity"/>
    <property type="evidence" value="ECO:0007669"/>
    <property type="project" value="TreeGrafter"/>
</dbReference>
<feature type="domain" description="ABC transmembrane type-1" evidence="11">
    <location>
        <begin position="20"/>
        <end position="300"/>
    </location>
</feature>
<dbReference type="Proteomes" id="UP000476064">
    <property type="component" value="Chromosome"/>
</dbReference>
<dbReference type="Pfam" id="PF00005">
    <property type="entry name" value="ABC_tran"/>
    <property type="match status" value="1"/>
</dbReference>
<dbReference type="Gene3D" id="3.40.50.300">
    <property type="entry name" value="P-loop containing nucleotide triphosphate hydrolases"/>
    <property type="match status" value="1"/>
</dbReference>
<dbReference type="CDD" id="cd07346">
    <property type="entry name" value="ABC_6TM_exporters"/>
    <property type="match status" value="1"/>
</dbReference>
<keyword evidence="6 12" id="KW-0067">ATP-binding</keyword>
<comment type="subcellular location">
    <subcellularLocation>
        <location evidence="1">Cell membrane</location>
        <topology evidence="1">Multi-pass membrane protein</topology>
    </subcellularLocation>
</comment>
<keyword evidence="7 9" id="KW-1133">Transmembrane helix</keyword>
<dbReference type="InterPro" id="IPR039421">
    <property type="entry name" value="Type_1_exporter"/>
</dbReference>
<gene>
    <name evidence="12" type="ORF">GXP70_24645</name>
</gene>
<dbReference type="InterPro" id="IPR027417">
    <property type="entry name" value="P-loop_NTPase"/>
</dbReference>
<dbReference type="Pfam" id="PF00664">
    <property type="entry name" value="ABC_membrane"/>
    <property type="match status" value="1"/>
</dbReference>
<evidence type="ECO:0000256" key="8">
    <source>
        <dbReference type="ARBA" id="ARBA00023136"/>
    </source>
</evidence>
<dbReference type="PROSITE" id="PS00211">
    <property type="entry name" value="ABC_TRANSPORTER_1"/>
    <property type="match status" value="1"/>
</dbReference>
<dbReference type="AlphaFoldDB" id="A0A6C0G436"/>